<evidence type="ECO:0000313" key="1">
    <source>
        <dbReference type="EMBL" id="MVO10291.1"/>
    </source>
</evidence>
<keyword evidence="2" id="KW-1185">Reference proteome</keyword>
<dbReference type="GO" id="GO:0016853">
    <property type="term" value="F:isomerase activity"/>
    <property type="evidence" value="ECO:0007669"/>
    <property type="project" value="UniProtKB-KW"/>
</dbReference>
<dbReference type="OrthoDB" id="1202013at2"/>
<dbReference type="RefSeq" id="WP_140998718.1">
    <property type="nucleotide sequence ID" value="NZ_VDCZ01000011.1"/>
</dbReference>
<keyword evidence="1" id="KW-0413">Isomerase</keyword>
<gene>
    <name evidence="1" type="ORF">GOQ30_14045</name>
</gene>
<accession>A0A6I4ITT5</accession>
<evidence type="ECO:0000313" key="2">
    <source>
        <dbReference type="Proteomes" id="UP000431264"/>
    </source>
</evidence>
<proteinExistence type="predicted"/>
<protein>
    <submittedName>
        <fullName evidence="1">DNA topoisomerase IV</fullName>
    </submittedName>
</protein>
<organism evidence="1 2">
    <name type="scientific">Flavobacterium profundi</name>
    <dbReference type="NCBI Taxonomy" id="1774945"/>
    <lineage>
        <taxon>Bacteria</taxon>
        <taxon>Pseudomonadati</taxon>
        <taxon>Bacteroidota</taxon>
        <taxon>Flavobacteriia</taxon>
        <taxon>Flavobacteriales</taxon>
        <taxon>Flavobacteriaceae</taxon>
        <taxon>Flavobacterium</taxon>
    </lineage>
</organism>
<dbReference type="AlphaFoldDB" id="A0A6I4ITT5"/>
<dbReference type="PROSITE" id="PS51257">
    <property type="entry name" value="PROKAR_LIPOPROTEIN"/>
    <property type="match status" value="1"/>
</dbReference>
<reference evidence="2" key="1">
    <citation type="submission" date="2019-05" db="EMBL/GenBank/DDBJ databases">
        <title>Flavobacterium profundi sp. nov., isolated from a deep-sea seamount.</title>
        <authorList>
            <person name="Zhang D.-C."/>
        </authorList>
    </citation>
    <scope>NUCLEOTIDE SEQUENCE [LARGE SCALE GENOMIC DNA]</scope>
    <source>
        <strain evidence="2">TP390</strain>
    </source>
</reference>
<sequence>MRIKKHTLFLFLVPFFLVSCYEQERNCKDFKTGNFEFTREIEGKLETSYFERNDSIQIETFRGHKDTSSVRWVNDCECILKKINPKSMSEKNAVQIKILTTNAKGYTFEYNIVGQTKKQRGSVTKKE</sequence>
<comment type="caution">
    <text evidence="1">The sequence shown here is derived from an EMBL/GenBank/DDBJ whole genome shotgun (WGS) entry which is preliminary data.</text>
</comment>
<dbReference type="Proteomes" id="UP000431264">
    <property type="component" value="Unassembled WGS sequence"/>
</dbReference>
<dbReference type="EMBL" id="WQLW01000011">
    <property type="protein sequence ID" value="MVO10291.1"/>
    <property type="molecule type" value="Genomic_DNA"/>
</dbReference>
<name>A0A6I4ITT5_9FLAO</name>